<name>A0AAD8M702_9APIA</name>
<keyword evidence="1 3" id="KW-0853">WD repeat</keyword>
<evidence type="ECO:0000256" key="1">
    <source>
        <dbReference type="ARBA" id="ARBA00022574"/>
    </source>
</evidence>
<dbReference type="SMART" id="SM00320">
    <property type="entry name" value="WD40"/>
    <property type="match status" value="5"/>
</dbReference>
<protein>
    <submittedName>
        <fullName evidence="4">Mitotic checkpoint protein BUB3.3</fullName>
    </submittedName>
</protein>
<dbReference type="PROSITE" id="PS50294">
    <property type="entry name" value="WD_REPEATS_REGION"/>
    <property type="match status" value="1"/>
</dbReference>
<dbReference type="SUPFAM" id="SSF50978">
    <property type="entry name" value="WD40 repeat-like"/>
    <property type="match status" value="1"/>
</dbReference>
<dbReference type="Pfam" id="PF00400">
    <property type="entry name" value="WD40"/>
    <property type="match status" value="2"/>
</dbReference>
<dbReference type="AlphaFoldDB" id="A0AAD8M702"/>
<feature type="repeat" description="WD" evidence="3">
    <location>
        <begin position="93"/>
        <end position="134"/>
    </location>
</feature>
<keyword evidence="5" id="KW-1185">Reference proteome</keyword>
<evidence type="ECO:0000313" key="5">
    <source>
        <dbReference type="Proteomes" id="UP001237642"/>
    </source>
</evidence>
<dbReference type="PROSITE" id="PS50082">
    <property type="entry name" value="WD_REPEATS_2"/>
    <property type="match status" value="1"/>
</dbReference>
<gene>
    <name evidence="4" type="ORF">POM88_046518</name>
</gene>
<sequence length="327" mass="36390">MNSNGTCLNFEPNPIEDAISRIHFAPTSNNLLISSWDSNLRLFDTERCKLRAQTRTEAPILDCCFQDESFAFTASADCSIKRYEFNSGHVFTLGNHDDLATHVDFSSETCQVITAGLDRKIKFWDIRSTEALKCLNSISVEVDSLSLSGVTLMVAAGPSVHMYDLRKFDRSTGTQHTCMDSRITCVRPSINFEEFVVGSIDGRVAVKSTSTFDGYTFRCHPKKKNGRTYPVTVNDIAFIPFISGAFVTGDNEGYVIVWNAHSKRRLLEFPRYPNGIASLSLNHSGHLLAVASSYTYQAANIIEESPQIFIQKVDECNIQSYAAGNSK</sequence>
<reference evidence="4" key="1">
    <citation type="submission" date="2023-02" db="EMBL/GenBank/DDBJ databases">
        <title>Genome of toxic invasive species Heracleum sosnowskyi carries increased number of genes despite the absence of recent whole-genome duplications.</title>
        <authorList>
            <person name="Schelkunov M."/>
            <person name="Shtratnikova V."/>
            <person name="Makarenko M."/>
            <person name="Klepikova A."/>
            <person name="Omelchenko D."/>
            <person name="Novikova G."/>
            <person name="Obukhova E."/>
            <person name="Bogdanov V."/>
            <person name="Penin A."/>
            <person name="Logacheva M."/>
        </authorList>
    </citation>
    <scope>NUCLEOTIDE SEQUENCE</scope>
    <source>
        <strain evidence="4">Hsosn_3</strain>
        <tissue evidence="4">Leaf</tissue>
    </source>
</reference>
<dbReference type="Proteomes" id="UP001237642">
    <property type="component" value="Unassembled WGS sequence"/>
</dbReference>
<reference evidence="4" key="2">
    <citation type="submission" date="2023-05" db="EMBL/GenBank/DDBJ databases">
        <authorList>
            <person name="Schelkunov M.I."/>
        </authorList>
    </citation>
    <scope>NUCLEOTIDE SEQUENCE</scope>
    <source>
        <strain evidence="4">Hsosn_3</strain>
        <tissue evidence="4">Leaf</tissue>
    </source>
</reference>
<dbReference type="InterPro" id="IPR015943">
    <property type="entry name" value="WD40/YVTN_repeat-like_dom_sf"/>
</dbReference>
<dbReference type="InterPro" id="IPR001680">
    <property type="entry name" value="WD40_rpt"/>
</dbReference>
<dbReference type="Gene3D" id="2.130.10.10">
    <property type="entry name" value="YVTN repeat-like/Quinoprotein amine dehydrogenase"/>
    <property type="match status" value="1"/>
</dbReference>
<dbReference type="EMBL" id="JAUIZM010000010">
    <property type="protein sequence ID" value="KAK1362044.1"/>
    <property type="molecule type" value="Genomic_DNA"/>
</dbReference>
<keyword evidence="2" id="KW-0677">Repeat</keyword>
<dbReference type="InterPro" id="IPR036322">
    <property type="entry name" value="WD40_repeat_dom_sf"/>
</dbReference>
<dbReference type="InterPro" id="IPR019775">
    <property type="entry name" value="WD40_repeat_CS"/>
</dbReference>
<evidence type="ECO:0000256" key="2">
    <source>
        <dbReference type="ARBA" id="ARBA00022737"/>
    </source>
</evidence>
<organism evidence="4 5">
    <name type="scientific">Heracleum sosnowskyi</name>
    <dbReference type="NCBI Taxonomy" id="360622"/>
    <lineage>
        <taxon>Eukaryota</taxon>
        <taxon>Viridiplantae</taxon>
        <taxon>Streptophyta</taxon>
        <taxon>Embryophyta</taxon>
        <taxon>Tracheophyta</taxon>
        <taxon>Spermatophyta</taxon>
        <taxon>Magnoliopsida</taxon>
        <taxon>eudicotyledons</taxon>
        <taxon>Gunneridae</taxon>
        <taxon>Pentapetalae</taxon>
        <taxon>asterids</taxon>
        <taxon>campanulids</taxon>
        <taxon>Apiales</taxon>
        <taxon>Apiaceae</taxon>
        <taxon>Apioideae</taxon>
        <taxon>apioid superclade</taxon>
        <taxon>Tordylieae</taxon>
        <taxon>Tordyliinae</taxon>
        <taxon>Heracleum</taxon>
    </lineage>
</organism>
<dbReference type="PROSITE" id="PS00678">
    <property type="entry name" value="WD_REPEATS_1"/>
    <property type="match status" value="1"/>
</dbReference>
<comment type="caution">
    <text evidence="4">The sequence shown here is derived from an EMBL/GenBank/DDBJ whole genome shotgun (WGS) entry which is preliminary data.</text>
</comment>
<dbReference type="PANTHER" id="PTHR10971">
    <property type="entry name" value="MRNA EXPORT FACTOR AND BUB3"/>
    <property type="match status" value="1"/>
</dbReference>
<proteinExistence type="predicted"/>
<accession>A0AAD8M702</accession>
<evidence type="ECO:0000256" key="3">
    <source>
        <dbReference type="PROSITE-ProRule" id="PRU00221"/>
    </source>
</evidence>
<evidence type="ECO:0000313" key="4">
    <source>
        <dbReference type="EMBL" id="KAK1362044.1"/>
    </source>
</evidence>